<evidence type="ECO:0000259" key="1">
    <source>
        <dbReference type="Pfam" id="PF01636"/>
    </source>
</evidence>
<dbReference type="Pfam" id="PF01636">
    <property type="entry name" value="APH"/>
    <property type="match status" value="1"/>
</dbReference>
<protein>
    <recommendedName>
        <fullName evidence="1">Aminoglycoside phosphotransferase domain-containing protein</fullName>
    </recommendedName>
</protein>
<dbReference type="InterPro" id="IPR051678">
    <property type="entry name" value="AGP_Transferase"/>
</dbReference>
<evidence type="ECO:0000313" key="2">
    <source>
        <dbReference type="EMBL" id="KAK7461897.1"/>
    </source>
</evidence>
<reference evidence="2 3" key="1">
    <citation type="submission" date="2024-01" db="EMBL/GenBank/DDBJ databases">
        <title>A draft genome for the cacao thread blight pathogen Marasmiellus scandens.</title>
        <authorList>
            <person name="Baruah I.K."/>
            <person name="Leung J."/>
            <person name="Bukari Y."/>
            <person name="Amoako-Attah I."/>
            <person name="Meinhardt L.W."/>
            <person name="Bailey B.A."/>
            <person name="Cohen S.P."/>
        </authorList>
    </citation>
    <scope>NUCLEOTIDE SEQUENCE [LARGE SCALE GENOMIC DNA]</scope>
    <source>
        <strain evidence="2 3">GH-19</strain>
    </source>
</reference>
<dbReference type="PANTHER" id="PTHR21310">
    <property type="entry name" value="AMINOGLYCOSIDE PHOSPHOTRANSFERASE-RELATED-RELATED"/>
    <property type="match status" value="1"/>
</dbReference>
<comment type="caution">
    <text evidence="2">The sequence shown here is derived from an EMBL/GenBank/DDBJ whole genome shotgun (WGS) entry which is preliminary data.</text>
</comment>
<dbReference type="EMBL" id="JBANRG010000012">
    <property type="protein sequence ID" value="KAK7461897.1"/>
    <property type="molecule type" value="Genomic_DNA"/>
</dbReference>
<name>A0ABR1JIS4_9AGAR</name>
<dbReference type="SUPFAM" id="SSF56112">
    <property type="entry name" value="Protein kinase-like (PK-like)"/>
    <property type="match status" value="1"/>
</dbReference>
<sequence length="218" mass="24411">MNLACAMGIPAPKFISYGSLDSKDHFTSILMTRMSGRPLDTFKSDEINLDSIKRELIRILTRMRSFASPWDEAVCGVAGGPICGPLIPGCPLSACANEEAFQQSIREITSWDRRCGEEAEYVRQGEEFFALPRHAIVFTHGDLNNHNIMIGQDGRISGIVDWEAAAWLPDYWEVSVTAILSRRPWGRFLNEQVTSGVYQKEVEGHRAIFPLIANSLSY</sequence>
<dbReference type="PANTHER" id="PTHR21310:SF55">
    <property type="entry name" value="AMINOGLYCOSIDE PHOSPHOTRANSFERASE DOMAIN-CONTAINING PROTEIN"/>
    <property type="match status" value="1"/>
</dbReference>
<feature type="domain" description="Aminoglycoside phosphotransferase" evidence="1">
    <location>
        <begin position="6"/>
        <end position="192"/>
    </location>
</feature>
<dbReference type="InterPro" id="IPR011009">
    <property type="entry name" value="Kinase-like_dom_sf"/>
</dbReference>
<proteinExistence type="predicted"/>
<dbReference type="Gene3D" id="3.90.1200.10">
    <property type="match status" value="1"/>
</dbReference>
<evidence type="ECO:0000313" key="3">
    <source>
        <dbReference type="Proteomes" id="UP001498398"/>
    </source>
</evidence>
<dbReference type="InterPro" id="IPR002575">
    <property type="entry name" value="Aminoglycoside_PTrfase"/>
</dbReference>
<accession>A0ABR1JIS4</accession>
<gene>
    <name evidence="2" type="ORF">VKT23_008329</name>
</gene>
<keyword evidence="3" id="KW-1185">Reference proteome</keyword>
<organism evidence="2 3">
    <name type="scientific">Marasmiellus scandens</name>
    <dbReference type="NCBI Taxonomy" id="2682957"/>
    <lineage>
        <taxon>Eukaryota</taxon>
        <taxon>Fungi</taxon>
        <taxon>Dikarya</taxon>
        <taxon>Basidiomycota</taxon>
        <taxon>Agaricomycotina</taxon>
        <taxon>Agaricomycetes</taxon>
        <taxon>Agaricomycetidae</taxon>
        <taxon>Agaricales</taxon>
        <taxon>Marasmiineae</taxon>
        <taxon>Omphalotaceae</taxon>
        <taxon>Marasmiellus</taxon>
    </lineage>
</organism>
<dbReference type="Proteomes" id="UP001498398">
    <property type="component" value="Unassembled WGS sequence"/>
</dbReference>